<name>A0A9J5Y8Z4_SOLCO</name>
<comment type="subcellular location">
    <subcellularLocation>
        <location evidence="1">Membrane</location>
        <topology evidence="1">Multi-pass membrane protein</topology>
    </subcellularLocation>
</comment>
<organism evidence="8 9">
    <name type="scientific">Solanum commersonii</name>
    <name type="common">Commerson's wild potato</name>
    <name type="synonym">Commerson's nightshade</name>
    <dbReference type="NCBI Taxonomy" id="4109"/>
    <lineage>
        <taxon>Eukaryota</taxon>
        <taxon>Viridiplantae</taxon>
        <taxon>Streptophyta</taxon>
        <taxon>Embryophyta</taxon>
        <taxon>Tracheophyta</taxon>
        <taxon>Spermatophyta</taxon>
        <taxon>Magnoliopsida</taxon>
        <taxon>eudicotyledons</taxon>
        <taxon>Gunneridae</taxon>
        <taxon>Pentapetalae</taxon>
        <taxon>asterids</taxon>
        <taxon>lamiids</taxon>
        <taxon>Solanales</taxon>
        <taxon>Solanaceae</taxon>
        <taxon>Solanoideae</taxon>
        <taxon>Solaneae</taxon>
        <taxon>Solanum</taxon>
    </lineage>
</organism>
<evidence type="ECO:0000256" key="6">
    <source>
        <dbReference type="ARBA" id="ARBA00044504"/>
    </source>
</evidence>
<gene>
    <name evidence="8" type="ORF">H5410_037794</name>
</gene>
<evidence type="ECO:0000256" key="4">
    <source>
        <dbReference type="ARBA" id="ARBA00022989"/>
    </source>
</evidence>
<comment type="similarity">
    <text evidence="2">Belongs to the major facilitator superfamily. Proton-dependent oligopeptide transporter (POT/PTR) (TC 2.A.17) family.</text>
</comment>
<sequence length="205" mass="22670">MSCTSSSCMSMELSAITETIRRQKAIEEGHEDDPSSLVYKSSMWLVPQYALLGVAEAAHAAGQIEFFYSLLPKSMTSMASAMYTVGTAVSSWVVSILCPHMLFYGPPRTGKTTTSLAIAHQLFGYSLAPVWITMPGKWKKAVNMQLTKSISPKLALNKANSNDCDYIVCIQMLTFITQNAVLLLSKRMEAIPEIIRTKQYGRQLL</sequence>
<dbReference type="Gene3D" id="1.20.1250.20">
    <property type="entry name" value="MFS general substrate transporter like domains"/>
    <property type="match status" value="1"/>
</dbReference>
<comment type="caution">
    <text evidence="8">The sequence shown here is derived from an EMBL/GenBank/DDBJ whole genome shotgun (WGS) entry which is preliminary data.</text>
</comment>
<feature type="transmembrane region" description="Helical" evidence="7">
    <location>
        <begin position="116"/>
        <end position="134"/>
    </location>
</feature>
<keyword evidence="3 7" id="KW-0812">Transmembrane</keyword>
<evidence type="ECO:0000313" key="8">
    <source>
        <dbReference type="EMBL" id="KAG5596562.1"/>
    </source>
</evidence>
<accession>A0A9J5Y8Z4</accession>
<dbReference type="AlphaFoldDB" id="A0A9J5Y8Z4"/>
<dbReference type="GO" id="GO:0022857">
    <property type="term" value="F:transmembrane transporter activity"/>
    <property type="evidence" value="ECO:0007669"/>
    <property type="project" value="InterPro"/>
</dbReference>
<keyword evidence="9" id="KW-1185">Reference proteome</keyword>
<dbReference type="InterPro" id="IPR036259">
    <property type="entry name" value="MFS_trans_sf"/>
</dbReference>
<evidence type="ECO:0000256" key="2">
    <source>
        <dbReference type="ARBA" id="ARBA00005982"/>
    </source>
</evidence>
<proteinExistence type="inferred from homology"/>
<protein>
    <submittedName>
        <fullName evidence="8">Uncharacterized protein</fullName>
    </submittedName>
</protein>
<evidence type="ECO:0000256" key="5">
    <source>
        <dbReference type="ARBA" id="ARBA00023136"/>
    </source>
</evidence>
<dbReference type="InterPro" id="IPR027417">
    <property type="entry name" value="P-loop_NTPase"/>
</dbReference>
<evidence type="ECO:0000313" key="9">
    <source>
        <dbReference type="Proteomes" id="UP000824120"/>
    </source>
</evidence>
<dbReference type="SUPFAM" id="SSF52540">
    <property type="entry name" value="P-loop containing nucleoside triphosphate hydrolases"/>
    <property type="match status" value="1"/>
</dbReference>
<comment type="similarity">
    <text evidence="6">Belongs to the major facilitator superfamily. Phosphate:H(+) symporter (TC 2.A.1.9) family.</text>
</comment>
<dbReference type="EMBL" id="JACXVP010000007">
    <property type="protein sequence ID" value="KAG5596562.1"/>
    <property type="molecule type" value="Genomic_DNA"/>
</dbReference>
<keyword evidence="5 7" id="KW-0472">Membrane</keyword>
<feature type="transmembrane region" description="Helical" evidence="7">
    <location>
        <begin position="83"/>
        <end position="104"/>
    </location>
</feature>
<dbReference type="Proteomes" id="UP000824120">
    <property type="component" value="Chromosome 7"/>
</dbReference>
<reference evidence="8 9" key="1">
    <citation type="submission" date="2020-09" db="EMBL/GenBank/DDBJ databases">
        <title>De no assembly of potato wild relative species, Solanum commersonii.</title>
        <authorList>
            <person name="Cho K."/>
        </authorList>
    </citation>
    <scope>NUCLEOTIDE SEQUENCE [LARGE SCALE GENOMIC DNA]</scope>
    <source>
        <strain evidence="8">LZ3.2</strain>
        <tissue evidence="8">Leaf</tissue>
    </source>
</reference>
<keyword evidence="4 7" id="KW-1133">Transmembrane helix</keyword>
<evidence type="ECO:0000256" key="3">
    <source>
        <dbReference type="ARBA" id="ARBA00022692"/>
    </source>
</evidence>
<dbReference type="GO" id="GO:0016020">
    <property type="term" value="C:membrane"/>
    <property type="evidence" value="ECO:0007669"/>
    <property type="project" value="UniProtKB-SubCell"/>
</dbReference>
<evidence type="ECO:0000256" key="7">
    <source>
        <dbReference type="SAM" id="Phobius"/>
    </source>
</evidence>
<dbReference type="OrthoDB" id="8904098at2759"/>
<dbReference type="PANTHER" id="PTHR11654">
    <property type="entry name" value="OLIGOPEPTIDE TRANSPORTER-RELATED"/>
    <property type="match status" value="1"/>
</dbReference>
<dbReference type="Pfam" id="PF00854">
    <property type="entry name" value="PTR2"/>
    <property type="match status" value="1"/>
</dbReference>
<dbReference type="InterPro" id="IPR000109">
    <property type="entry name" value="POT_fam"/>
</dbReference>
<evidence type="ECO:0000256" key="1">
    <source>
        <dbReference type="ARBA" id="ARBA00004141"/>
    </source>
</evidence>